<organism evidence="2 3">
    <name type="scientific">Entamoeba histolytica</name>
    <dbReference type="NCBI Taxonomy" id="5759"/>
    <lineage>
        <taxon>Eukaryota</taxon>
        <taxon>Amoebozoa</taxon>
        <taxon>Evosea</taxon>
        <taxon>Archamoebae</taxon>
        <taxon>Mastigamoebida</taxon>
        <taxon>Entamoebidae</taxon>
        <taxon>Entamoeba</taxon>
    </lineage>
</organism>
<dbReference type="VEuPathDB" id="AmoebaDB:EHI_054130"/>
<comment type="caution">
    <text evidence="2">The sequence shown here is derived from an EMBL/GenBank/DDBJ whole genome shotgun (WGS) entry which is preliminary data.</text>
</comment>
<dbReference type="PROSITE" id="PS51205">
    <property type="entry name" value="VPS9"/>
    <property type="match status" value="1"/>
</dbReference>
<sequence>MLSRSSLHFSSQSWRKSTTQLPSSSISPPVEIDIPGEVPFEDVFEKLMESFAKQYCMPYVAVDKIINSKEVNSSLEIKKLLSNKIGLQSVVTCLEHEFTLVIPHRTLTLTPEFLLTHMIKKNPNDNNFVTLNGLYGKITDGTIALYANQKPLNPWKTMPDIFYAFPKHFYDNLESNEILLRRSKEISVISNDSLQSPFGEMPILFIETPLIFDGCSWGWVGDGLQPGFLWMECPTIKPRTFDSISKTEIEINTVEPKWFIPPTEPEEHSGNLFLERLSNQKSLSIRNSFETAFKQFSNISSTLKLNEKAVFLKQLINGARGKIQKHELWKADFKTYEQNIINCIETIFTCSLFESLWPPSYEDNPKEETPIECREKDKKLEDFILMRQFIQVENIALGFLKKYEQSILKECGALIRNVNMKRSPIEKAKILRDAYCVIENIVKQLIKLNDNEIVTKTLAYILLKENIQFIPTNICFIKLFHMNSTDWIIDIVEKYDRAVLFLLTLGQEKVLLPKEDYNMLFSKAKRKAQNPLSLSDYYSEIPIHFDKKKIIPKLTEMKPEDLTDEDLDILLKEFKIAMKENRELHSKLDDLKKKQQKELN</sequence>
<accession>A0A5K1UHU2</accession>
<dbReference type="SUPFAM" id="SSF109993">
    <property type="entry name" value="VPS9 domain"/>
    <property type="match status" value="1"/>
</dbReference>
<evidence type="ECO:0000313" key="2">
    <source>
        <dbReference type="EMBL" id="GAT97214.1"/>
    </source>
</evidence>
<dbReference type="InterPro" id="IPR037191">
    <property type="entry name" value="VPS9_dom_sf"/>
</dbReference>
<dbReference type="Gene3D" id="1.20.1050.80">
    <property type="entry name" value="VPS9 domain"/>
    <property type="match status" value="1"/>
</dbReference>
<dbReference type="AlphaFoldDB" id="A0A5K1UHU2"/>
<dbReference type="InterPro" id="IPR003123">
    <property type="entry name" value="VPS9"/>
</dbReference>
<evidence type="ECO:0000259" key="1">
    <source>
        <dbReference type="PROSITE" id="PS51205"/>
    </source>
</evidence>
<feature type="domain" description="VPS9" evidence="1">
    <location>
        <begin position="374"/>
        <end position="511"/>
    </location>
</feature>
<proteinExistence type="predicted"/>
<dbReference type="OMA" id="MECPSIK"/>
<dbReference type="EMBL" id="BDEQ01000001">
    <property type="protein sequence ID" value="GAT97214.1"/>
    <property type="molecule type" value="Genomic_DNA"/>
</dbReference>
<reference evidence="2 3" key="1">
    <citation type="submission" date="2016-05" db="EMBL/GenBank/DDBJ databases">
        <title>First whole genome sequencing of Entamoeba histolytica HM1:IMSS-clone-6.</title>
        <authorList>
            <person name="Mukherjee Avik.K."/>
            <person name="Izumyama S."/>
            <person name="Nakada-Tsukui K."/>
            <person name="Nozaki T."/>
        </authorList>
    </citation>
    <scope>NUCLEOTIDE SEQUENCE [LARGE SCALE GENOMIC DNA]</scope>
    <source>
        <strain evidence="2 3">HM1:IMSS clone 6</strain>
    </source>
</reference>
<name>A0A5K1UHU2_ENTHI</name>
<gene>
    <name evidence="2" type="ORF">CL6EHI_054130</name>
</gene>
<dbReference type="Proteomes" id="UP000078387">
    <property type="component" value="Unassembled WGS sequence"/>
</dbReference>
<dbReference type="VEuPathDB" id="AmoebaDB:EHI8A_049780"/>
<protein>
    <recommendedName>
        <fullName evidence="1">VPS9 domain-containing protein</fullName>
    </recommendedName>
</protein>
<dbReference type="VEuPathDB" id="AmoebaDB:EHI5A_040810"/>
<evidence type="ECO:0000313" key="3">
    <source>
        <dbReference type="Proteomes" id="UP000078387"/>
    </source>
</evidence>
<dbReference type="VEuPathDB" id="AmoebaDB:EHI7A_049570"/>
<dbReference type="VEuPathDB" id="AmoebaDB:KM1_095690"/>